<feature type="region of interest" description="Disordered" evidence="7">
    <location>
        <begin position="430"/>
        <end position="449"/>
    </location>
</feature>
<dbReference type="GO" id="GO:0004143">
    <property type="term" value="F:ATP-dependent diacylglycerol kinase activity"/>
    <property type="evidence" value="ECO:0007669"/>
    <property type="project" value="UniProtKB-EC"/>
</dbReference>
<evidence type="ECO:0000256" key="3">
    <source>
        <dbReference type="ARBA" id="ARBA00022741"/>
    </source>
</evidence>
<comment type="catalytic activity">
    <reaction evidence="6">
        <text>a 1,2-diacyl-sn-glycerol + ATP = a 1,2-diacyl-sn-glycero-3-phosphate + ADP + H(+)</text>
        <dbReference type="Rhea" id="RHEA:10272"/>
        <dbReference type="ChEBI" id="CHEBI:15378"/>
        <dbReference type="ChEBI" id="CHEBI:17815"/>
        <dbReference type="ChEBI" id="CHEBI:30616"/>
        <dbReference type="ChEBI" id="CHEBI:58608"/>
        <dbReference type="ChEBI" id="CHEBI:456216"/>
        <dbReference type="EC" id="2.7.1.107"/>
    </reaction>
</comment>
<dbReference type="STRING" id="102285.A0A158QIQ4"/>
<dbReference type="InterPro" id="IPR036770">
    <property type="entry name" value="Ankyrin_rpt-contain_sf"/>
</dbReference>
<keyword evidence="2 6" id="KW-0808">Transferase</keyword>
<dbReference type="InterPro" id="IPR037607">
    <property type="entry name" value="DGK"/>
</dbReference>
<dbReference type="InterPro" id="IPR016064">
    <property type="entry name" value="NAD/diacylglycerol_kinase_sf"/>
</dbReference>
<keyword evidence="5 6" id="KW-0067">ATP-binding</keyword>
<dbReference type="GO" id="GO:0005524">
    <property type="term" value="F:ATP binding"/>
    <property type="evidence" value="ECO:0007669"/>
    <property type="project" value="UniProtKB-KW"/>
</dbReference>
<evidence type="ECO:0000313" key="9">
    <source>
        <dbReference type="WBParaSite" id="HNAJ_0000992801-mRNA-1"/>
    </source>
</evidence>
<evidence type="ECO:0000256" key="2">
    <source>
        <dbReference type="ARBA" id="ARBA00022679"/>
    </source>
</evidence>
<dbReference type="Gene3D" id="1.25.40.20">
    <property type="entry name" value="Ankyrin repeat-containing domain"/>
    <property type="match status" value="1"/>
</dbReference>
<dbReference type="FunFam" id="2.60.200.40:FF:000002">
    <property type="entry name" value="Diacylglycerol kinase"/>
    <property type="match status" value="1"/>
</dbReference>
<evidence type="ECO:0000259" key="8">
    <source>
        <dbReference type="PROSITE" id="PS50146"/>
    </source>
</evidence>
<evidence type="ECO:0000256" key="5">
    <source>
        <dbReference type="ARBA" id="ARBA00022840"/>
    </source>
</evidence>
<evidence type="ECO:0000256" key="1">
    <source>
        <dbReference type="ARBA" id="ARBA00009280"/>
    </source>
</evidence>
<feature type="domain" description="DAGKc" evidence="8">
    <location>
        <begin position="1"/>
        <end position="89"/>
    </location>
</feature>
<dbReference type="PANTHER" id="PTHR11255:SF80">
    <property type="entry name" value="EYE-SPECIFIC DIACYLGLYCEROL KINASE"/>
    <property type="match status" value="1"/>
</dbReference>
<comment type="similarity">
    <text evidence="1 6">Belongs to the eukaryotic diacylglycerol kinase family.</text>
</comment>
<evidence type="ECO:0000256" key="4">
    <source>
        <dbReference type="ARBA" id="ARBA00022777"/>
    </source>
</evidence>
<dbReference type="InterPro" id="IPR000756">
    <property type="entry name" value="Diacylglycerol_kin_accessory"/>
</dbReference>
<dbReference type="Gene3D" id="3.40.50.10330">
    <property type="entry name" value="Probable inorganic polyphosphate/atp-NAD kinase, domain 1"/>
    <property type="match status" value="1"/>
</dbReference>
<accession>A0A158QIQ4</accession>
<dbReference type="PROSITE" id="PS50146">
    <property type="entry name" value="DAGK"/>
    <property type="match status" value="1"/>
</dbReference>
<keyword evidence="3 6" id="KW-0547">Nucleotide-binding</keyword>
<reference evidence="9" key="1">
    <citation type="submission" date="2016-04" db="UniProtKB">
        <authorList>
            <consortium name="WormBaseParasite"/>
        </authorList>
    </citation>
    <scope>IDENTIFICATION</scope>
</reference>
<dbReference type="GO" id="GO:0007200">
    <property type="term" value="P:phospholipase C-activating G protein-coupled receptor signaling pathway"/>
    <property type="evidence" value="ECO:0007669"/>
    <property type="project" value="InterPro"/>
</dbReference>
<evidence type="ECO:0000256" key="7">
    <source>
        <dbReference type="SAM" id="MobiDB-lite"/>
    </source>
</evidence>
<evidence type="ECO:0000256" key="6">
    <source>
        <dbReference type="RuleBase" id="RU361128"/>
    </source>
</evidence>
<dbReference type="InterPro" id="IPR002110">
    <property type="entry name" value="Ankyrin_rpt"/>
</dbReference>
<dbReference type="PANTHER" id="PTHR11255">
    <property type="entry name" value="DIACYLGLYCEROL KINASE"/>
    <property type="match status" value="1"/>
</dbReference>
<organism evidence="9">
    <name type="scientific">Rodentolepis nana</name>
    <name type="common">Dwarf tapeworm</name>
    <name type="synonym">Hymenolepis nana</name>
    <dbReference type="NCBI Taxonomy" id="102285"/>
    <lineage>
        <taxon>Eukaryota</taxon>
        <taxon>Metazoa</taxon>
        <taxon>Spiralia</taxon>
        <taxon>Lophotrochozoa</taxon>
        <taxon>Platyhelminthes</taxon>
        <taxon>Cestoda</taxon>
        <taxon>Eucestoda</taxon>
        <taxon>Cyclophyllidea</taxon>
        <taxon>Hymenolepididae</taxon>
        <taxon>Rodentolepis</taxon>
    </lineage>
</organism>
<sequence length="790" mass="87510">LELFGRLPNVRILVCGGDGTVGWILSEIDSLALYPSPPVAILPLGTGNDLARTLQWGPGYADEPLSKFLTSVEEGRVVLLDRWDITSRPLTTEAADFEDEAELSSSGGAQLLDKLPLNVMNNYFSLGADAATALEFHESREANPDRFNSRLKNKIFYAGVGGMDLIKRTWRDLSDYVTLVCDGVNMNNKLQELRSHVLLFLNIPKYSAGTVPWGHSSGMDQQQRIDDKKIEVIGLSTASLATLQMGGHGDRICQCSEVILTTRKTIPMQIDGEPCRLGPSIIEIQLRNQAHVVQKTRRIEGNSPAHFGVTNTSGRLVKIFIIYPDPSEKLQSFDHLMKTAQHFASLRIGAYSDLTSVRRQIKHSHGKHSSKGESIKLPNKWIFLDMTAINGQVYGIDSCLESAHFITDILSNDSELFLISQDGKYDNLPDTLRSNSSEEISRKSSESSQMMWENITPMERKECCDYQPKRSTLCKSLSTICLRSSVYKEVSFTAHLDTSISCPNLNSVSQENLTDVIRKLSRQEVNFVDTDDIDYYIPSTSSAFQQRKRFPDWRRWRRMPPKILVSLVTCKRVKEGIIGMAPDPVQSLSSLLSVAEPSSPVKEPRVAKISVTSDPGFSPSTHRVIRNNLRTYYLSACRAGHIQDVQSALEAGISPLISDPITGKTGLHHAAKFGRINILNFLTQNAPKELLDMQDYDKKQTALHKAAAAKRRRACEVLVRAGACAICQDINGDTPSALALAAGDKKLSNFLQKEELMQLIKKSNEEGISNSSAKLTSLSNLMASSLPPTP</sequence>
<dbReference type="Pfam" id="PF23578">
    <property type="entry name" value="DGKI"/>
    <property type="match status" value="1"/>
</dbReference>
<dbReference type="InterPro" id="IPR017438">
    <property type="entry name" value="ATP-NAD_kinase_N"/>
</dbReference>
<dbReference type="Pfam" id="PF00781">
    <property type="entry name" value="DAGK_cat"/>
    <property type="match status" value="1"/>
</dbReference>
<dbReference type="WBParaSite" id="HNAJ_0000992801-mRNA-1">
    <property type="protein sequence ID" value="HNAJ_0000992801-mRNA-1"/>
    <property type="gene ID" value="HNAJ_0000992801"/>
</dbReference>
<dbReference type="InterPro" id="IPR056383">
    <property type="entry name" value="DGKI-like_dom"/>
</dbReference>
<dbReference type="Gene3D" id="2.60.200.40">
    <property type="match status" value="1"/>
</dbReference>
<dbReference type="SMART" id="SM00045">
    <property type="entry name" value="DAGKa"/>
    <property type="match status" value="1"/>
</dbReference>
<dbReference type="SMART" id="SM00046">
    <property type="entry name" value="DAGKc"/>
    <property type="match status" value="1"/>
</dbReference>
<keyword evidence="4 6" id="KW-0418">Kinase</keyword>
<dbReference type="SMART" id="SM00248">
    <property type="entry name" value="ANK"/>
    <property type="match status" value="2"/>
</dbReference>
<dbReference type="GO" id="GO:0005886">
    <property type="term" value="C:plasma membrane"/>
    <property type="evidence" value="ECO:0007669"/>
    <property type="project" value="TreeGrafter"/>
</dbReference>
<proteinExistence type="inferred from homology"/>
<name>A0A158QIQ4_RODNA</name>
<dbReference type="EC" id="2.7.1.107" evidence="6"/>
<dbReference type="SUPFAM" id="SSF48403">
    <property type="entry name" value="Ankyrin repeat"/>
    <property type="match status" value="1"/>
</dbReference>
<dbReference type="SUPFAM" id="SSF111331">
    <property type="entry name" value="NAD kinase/diacylglycerol kinase-like"/>
    <property type="match status" value="1"/>
</dbReference>
<dbReference type="InterPro" id="IPR001206">
    <property type="entry name" value="Diacylglycerol_kinase_cat_dom"/>
</dbReference>
<protein>
    <recommendedName>
        <fullName evidence="6">Diacylglycerol kinase</fullName>
        <shortName evidence="6">DAG kinase</shortName>
        <ecNumber evidence="6">2.7.1.107</ecNumber>
    </recommendedName>
</protein>
<dbReference type="AlphaFoldDB" id="A0A158QIQ4"/>
<dbReference type="Pfam" id="PF00609">
    <property type="entry name" value="DAGK_acc"/>
    <property type="match status" value="1"/>
</dbReference>